<dbReference type="Gene3D" id="2.10.25.10">
    <property type="entry name" value="Laminin"/>
    <property type="match status" value="1"/>
</dbReference>
<dbReference type="SUPFAM" id="SSF49854">
    <property type="entry name" value="Spermadhesin, CUB domain"/>
    <property type="match status" value="1"/>
</dbReference>
<protein>
    <submittedName>
        <fullName evidence="13">EDIL3 protein</fullName>
    </submittedName>
</protein>
<feature type="signal peptide" evidence="6">
    <location>
        <begin position="1"/>
        <end position="19"/>
    </location>
</feature>
<keyword evidence="14" id="KW-1185">Reference proteome</keyword>
<dbReference type="PROSITE" id="PS50022">
    <property type="entry name" value="FA58C_3"/>
    <property type="match status" value="5"/>
</dbReference>
<dbReference type="FunFam" id="2.60.120.260:FF:000016">
    <property type="entry name" value="Contactin-associated protein-like 4 isoform 1"/>
    <property type="match status" value="4"/>
</dbReference>
<feature type="domain" description="C-type lectin" evidence="10">
    <location>
        <begin position="182"/>
        <end position="298"/>
    </location>
</feature>
<keyword evidence="2 6" id="KW-0732">Signal</keyword>
<dbReference type="SMART" id="SM00032">
    <property type="entry name" value="CCP"/>
    <property type="match status" value="1"/>
</dbReference>
<dbReference type="PROSITE" id="PS50041">
    <property type="entry name" value="C_TYPE_LECTIN_2"/>
    <property type="match status" value="1"/>
</dbReference>
<sequence>MAPAACVVMLLLVSGLCVGALRYDTEEEGLLAVEKQAEGEAAKNRRLHLHWINTHYQVSHSTQCAQLCRLTPDCKSYQYRQGDKRCEINNATMREHPSDAKIENGWSYYRRQAIAFFGIWNPCNKGGNPCRNGGICTSLLLKTPQTVPNHCRPICVCPDGFHGDDCEIDVRRKDNPLEWKQHGSSFLKVVTDEVKTYTEARAACAEEGAMLAVVKDQETHDFILSLRNMYAQNAKIWIGLNDIDNEGSFIWEDGSSIGGFNRWLTSQPNNNNNNQDCVGIQNLWNDFNCNVGRGYVCQKRMYEWSRVKVIGSSGTPWGDDALYHAARTLDNNPETYWNPVRLDQHFNNWFIIYDIEETRTLSKISLTNYGDTVHDVKAFKLQTSVSCELPAWTDVLTVTDMDAGTNTTQEFTGFTGDSRYWRVVITETHSGWPPFLVGTGFPEVPTVKSYHTCQTIATRSGGEVRNPLYPKRSSYSCEALVTVQGQQLVELTFGSPFSVEHHPECRFDYVELFDYVADKWESIAKLCGRSRPGDVIRSRGNAVKVVFHADDSIPSSFSLSWQPIYAYAVSNSTGVEGCSALYVTACDSPLGMESGAILDANISASSQHSSGGCRIVDGRLNRARGIGWCALHNLRGQWLQVDLGHATVSGVVTQGRTTDQYVTSYKLLFGDDGTTWETYKDTDGTDKVFAGNTHETTPVTQTLPSPVTTRYIRFEVLTWHRHIVMRVEVLGCYACPRLTAPTDGNMTTNSYQDVVEFTCNAGYRLQGAPRATCQADSQWTSREPTCTICQDPLGVESRDIPDSAITASSEYEGNDIRRSYHGRLNTPDGRTAWCSGSRVAGEWLQVDLGGATIVYGVITQGRPTFDQWVTSYKLQFSWDESSWTSYKDSDGSDKVLAGNTDATTAVTQLVDPQVTTRYVRFVVQTWQGHICMRVEVLGCMNADCLEPLGMEAGYISDSSITASSAPHGGLEPYHGRLNTVIGGSWTGANAIDEWLQVDLGGAVKVHGVITQGRLNHNQWVTSYELRFSWDEISWTTYKDSDGSDKVFTGNTDRNTPVTHVLRPPVSTWYIRFAVQSWHGHASMRVEVLGCMDTGCLDPLGVENGDIDDSSITSSSSWANSHHAYYARLNKNVGVGGWVGGRNEAGQWLQVDLGGAAKVQGVITQSRYNSDQYVRSYKLQFSWDEISWTTYKDSDGSDKVFTGNSARNTPVTHILRPPVSARYVRWVVQTWNRHLGMRVEVLGCMKTGCRSPLGMESRHVLDDRITASSVLDHEACRKSLGRLNQAGNVGWCAGTYTAGEWLQVDLGFAMVSGVITQGRDTQPNPIQYVTSYKLLFSNDGDSWTTYKDLDGSDKVFPGNSDATTPVINVLHPPVTTRYLRVVALTWHTWISMRMEVLGCYSVGKADY</sequence>
<evidence type="ECO:0000259" key="11">
    <source>
        <dbReference type="PROSITE" id="PS50923"/>
    </source>
</evidence>
<dbReference type="PROSITE" id="PS01186">
    <property type="entry name" value="EGF_2"/>
    <property type="match status" value="1"/>
</dbReference>
<feature type="disulfide bond" evidence="4">
    <location>
        <begin position="157"/>
        <end position="166"/>
    </location>
</feature>
<evidence type="ECO:0000259" key="12">
    <source>
        <dbReference type="PROSITE" id="PS50948"/>
    </source>
</evidence>
<dbReference type="InterPro" id="IPR035914">
    <property type="entry name" value="Sperma_CUB_dom_sf"/>
</dbReference>
<evidence type="ECO:0000256" key="6">
    <source>
        <dbReference type="SAM" id="SignalP"/>
    </source>
</evidence>
<evidence type="ECO:0000313" key="13">
    <source>
        <dbReference type="EMBL" id="CAH1228089.1"/>
    </source>
</evidence>
<dbReference type="SUPFAM" id="SSF57196">
    <property type="entry name" value="EGF/Laminin"/>
    <property type="match status" value="1"/>
</dbReference>
<dbReference type="PANTHER" id="PTHR24543">
    <property type="entry name" value="MULTICOPPER OXIDASE-RELATED"/>
    <property type="match status" value="1"/>
</dbReference>
<dbReference type="Pfam" id="PF00754">
    <property type="entry name" value="F5_F8_type_C"/>
    <property type="match status" value="6"/>
</dbReference>
<feature type="disulfide bond" evidence="5">
    <location>
        <begin position="759"/>
        <end position="786"/>
    </location>
</feature>
<evidence type="ECO:0000259" key="9">
    <source>
        <dbReference type="PROSITE" id="PS50026"/>
    </source>
</evidence>
<dbReference type="OrthoDB" id="10020461at2759"/>
<name>A0A8J9YJL8_BRALA</name>
<dbReference type="Gene3D" id="2.60.120.260">
    <property type="entry name" value="Galactose-binding domain-like"/>
    <property type="match status" value="6"/>
</dbReference>
<dbReference type="EMBL" id="OV696686">
    <property type="protein sequence ID" value="CAH1228089.1"/>
    <property type="molecule type" value="Genomic_DNA"/>
</dbReference>
<dbReference type="Proteomes" id="UP000838412">
    <property type="component" value="Chromosome 1"/>
</dbReference>
<organism evidence="13 14">
    <name type="scientific">Branchiostoma lanceolatum</name>
    <name type="common">Common lancelet</name>
    <name type="synonym">Amphioxus lanceolatum</name>
    <dbReference type="NCBI Taxonomy" id="7740"/>
    <lineage>
        <taxon>Eukaryota</taxon>
        <taxon>Metazoa</taxon>
        <taxon>Chordata</taxon>
        <taxon>Cephalochordata</taxon>
        <taxon>Leptocardii</taxon>
        <taxon>Amphioxiformes</taxon>
        <taxon>Branchiostomatidae</taxon>
        <taxon>Branchiostoma</taxon>
    </lineage>
</organism>
<feature type="domain" description="F5/8 type C" evidence="8">
    <location>
        <begin position="944"/>
        <end position="1090"/>
    </location>
</feature>
<dbReference type="PROSITE" id="PS01285">
    <property type="entry name" value="FA58C_1"/>
    <property type="match status" value="2"/>
</dbReference>
<dbReference type="Pfam" id="PF00059">
    <property type="entry name" value="Lectin_C"/>
    <property type="match status" value="1"/>
</dbReference>
<evidence type="ECO:0000256" key="1">
    <source>
        <dbReference type="ARBA" id="ARBA00010241"/>
    </source>
</evidence>
<dbReference type="Pfam" id="PF00431">
    <property type="entry name" value="CUB"/>
    <property type="match status" value="1"/>
</dbReference>
<feature type="domain" description="EGF-like" evidence="9">
    <location>
        <begin position="119"/>
        <end position="167"/>
    </location>
</feature>
<dbReference type="SMART" id="SM00042">
    <property type="entry name" value="CUB"/>
    <property type="match status" value="1"/>
</dbReference>
<dbReference type="InterPro" id="IPR000421">
    <property type="entry name" value="FA58C"/>
</dbReference>
<dbReference type="CDD" id="cd00033">
    <property type="entry name" value="CCP"/>
    <property type="match status" value="1"/>
</dbReference>
<dbReference type="Gene3D" id="2.60.120.290">
    <property type="entry name" value="Spermadhesin, CUB domain"/>
    <property type="match status" value="1"/>
</dbReference>
<dbReference type="Pfam" id="PF00084">
    <property type="entry name" value="Sushi"/>
    <property type="match status" value="1"/>
</dbReference>
<dbReference type="SMART" id="SM00034">
    <property type="entry name" value="CLECT"/>
    <property type="match status" value="1"/>
</dbReference>
<dbReference type="SUPFAM" id="SSF49785">
    <property type="entry name" value="Galactose-binding domain-like"/>
    <property type="match status" value="6"/>
</dbReference>
<dbReference type="CDD" id="cd00057">
    <property type="entry name" value="FA58C"/>
    <property type="match status" value="5"/>
</dbReference>
<dbReference type="SUPFAM" id="SSF57535">
    <property type="entry name" value="Complement control module/SCR domain"/>
    <property type="match status" value="1"/>
</dbReference>
<evidence type="ECO:0000256" key="3">
    <source>
        <dbReference type="ARBA" id="ARBA00023157"/>
    </source>
</evidence>
<dbReference type="InterPro" id="IPR008979">
    <property type="entry name" value="Galactose-bd-like_sf"/>
</dbReference>
<dbReference type="FunFam" id="2.60.120.260:FF:000002">
    <property type="entry name" value="Coagulation factor VIII"/>
    <property type="match status" value="1"/>
</dbReference>
<reference evidence="13" key="1">
    <citation type="submission" date="2022-01" db="EMBL/GenBank/DDBJ databases">
        <authorList>
            <person name="Braso-Vives M."/>
        </authorList>
    </citation>
    <scope>NUCLEOTIDE SEQUENCE</scope>
</reference>
<keyword evidence="3 4" id="KW-1015">Disulfide bond</keyword>
<feature type="domain" description="F5/8 type C" evidence="8">
    <location>
        <begin position="586"/>
        <end position="732"/>
    </location>
</feature>
<dbReference type="SMART" id="SM00473">
    <property type="entry name" value="PAN_AP"/>
    <property type="match status" value="1"/>
</dbReference>
<evidence type="ECO:0000259" key="7">
    <source>
        <dbReference type="PROSITE" id="PS01180"/>
    </source>
</evidence>
<accession>A0A8J9YJL8</accession>
<dbReference type="CDD" id="cd00054">
    <property type="entry name" value="EGF_CA"/>
    <property type="match status" value="1"/>
</dbReference>
<evidence type="ECO:0000259" key="8">
    <source>
        <dbReference type="PROSITE" id="PS50022"/>
    </source>
</evidence>
<proteinExistence type="inferred from homology"/>
<gene>
    <name evidence="13" type="primary">EDIL3</name>
    <name evidence="13" type="ORF">BLAG_LOCUS587</name>
</gene>
<dbReference type="InterPro" id="IPR035976">
    <property type="entry name" value="Sushi/SCR/CCP_sf"/>
</dbReference>
<dbReference type="PROSITE" id="PS50948">
    <property type="entry name" value="PAN"/>
    <property type="match status" value="1"/>
</dbReference>
<dbReference type="Gene3D" id="3.50.4.10">
    <property type="entry name" value="Hepatocyte Growth Factor"/>
    <property type="match status" value="1"/>
</dbReference>
<dbReference type="PROSITE" id="PS01180">
    <property type="entry name" value="CUB"/>
    <property type="match status" value="1"/>
</dbReference>
<evidence type="ECO:0000313" key="14">
    <source>
        <dbReference type="Proteomes" id="UP000838412"/>
    </source>
</evidence>
<dbReference type="InterPro" id="IPR000436">
    <property type="entry name" value="Sushi_SCR_CCP_dom"/>
</dbReference>
<dbReference type="PROSITE" id="PS00022">
    <property type="entry name" value="EGF_1"/>
    <property type="match status" value="1"/>
</dbReference>
<feature type="domain" description="Sushi" evidence="11">
    <location>
        <begin position="733"/>
        <end position="788"/>
    </location>
</feature>
<dbReference type="InterPro" id="IPR016187">
    <property type="entry name" value="CTDL_fold"/>
</dbReference>
<evidence type="ECO:0000256" key="2">
    <source>
        <dbReference type="ARBA" id="ARBA00022729"/>
    </source>
</evidence>
<feature type="chain" id="PRO_5035424823" evidence="6">
    <location>
        <begin position="20"/>
        <end position="1406"/>
    </location>
</feature>
<dbReference type="PROSITE" id="PS00615">
    <property type="entry name" value="C_TYPE_LECTIN_1"/>
    <property type="match status" value="1"/>
</dbReference>
<dbReference type="PANTHER" id="PTHR24543:SF291">
    <property type="entry name" value="SMOKE ALARM, ISOFORM D"/>
    <property type="match status" value="1"/>
</dbReference>
<dbReference type="PROSITE" id="PS50923">
    <property type="entry name" value="SUSHI"/>
    <property type="match status" value="1"/>
</dbReference>
<evidence type="ECO:0000259" key="10">
    <source>
        <dbReference type="PROSITE" id="PS50041"/>
    </source>
</evidence>
<dbReference type="InterPro" id="IPR016186">
    <property type="entry name" value="C-type_lectin-like/link_sf"/>
</dbReference>
<feature type="domain" description="F5/8 type C" evidence="8">
    <location>
        <begin position="1095"/>
        <end position="1243"/>
    </location>
</feature>
<comment type="caution">
    <text evidence="4">Lacks conserved residue(s) required for the propagation of feature annotation.</text>
</comment>
<dbReference type="CDD" id="cd00037">
    <property type="entry name" value="CLECT"/>
    <property type="match status" value="1"/>
</dbReference>
<dbReference type="CDD" id="cd00041">
    <property type="entry name" value="CUB"/>
    <property type="match status" value="1"/>
</dbReference>
<feature type="domain" description="CUB" evidence="7">
    <location>
        <begin position="453"/>
        <end position="568"/>
    </location>
</feature>
<dbReference type="SUPFAM" id="SSF56436">
    <property type="entry name" value="C-type lectin-like"/>
    <property type="match status" value="1"/>
</dbReference>
<evidence type="ECO:0000256" key="5">
    <source>
        <dbReference type="PROSITE-ProRule" id="PRU00302"/>
    </source>
</evidence>
<dbReference type="PROSITE" id="PS50026">
    <property type="entry name" value="EGF_3"/>
    <property type="match status" value="1"/>
</dbReference>
<dbReference type="Gene3D" id="3.10.100.10">
    <property type="entry name" value="Mannose-Binding Protein A, subunit A"/>
    <property type="match status" value="1"/>
</dbReference>
<dbReference type="SMART" id="SM00181">
    <property type="entry name" value="EGF"/>
    <property type="match status" value="1"/>
</dbReference>
<keyword evidence="5" id="KW-0768">Sushi</keyword>
<dbReference type="SUPFAM" id="SSF57414">
    <property type="entry name" value="Hairpin loop containing domain-like"/>
    <property type="match status" value="1"/>
</dbReference>
<feature type="domain" description="F5/8 type C" evidence="8">
    <location>
        <begin position="789"/>
        <end position="939"/>
    </location>
</feature>
<dbReference type="InterPro" id="IPR018378">
    <property type="entry name" value="C-type_lectin_CS"/>
</dbReference>
<feature type="domain" description="Apple" evidence="12">
    <location>
        <begin position="33"/>
        <end position="113"/>
    </location>
</feature>
<evidence type="ECO:0000256" key="4">
    <source>
        <dbReference type="PROSITE-ProRule" id="PRU00076"/>
    </source>
</evidence>
<dbReference type="InterPro" id="IPR003609">
    <property type="entry name" value="Pan_app"/>
</dbReference>
<dbReference type="Gene3D" id="2.10.70.10">
    <property type="entry name" value="Complement Module, domain 1"/>
    <property type="match status" value="1"/>
</dbReference>
<dbReference type="InterPro" id="IPR000742">
    <property type="entry name" value="EGF"/>
</dbReference>
<feature type="domain" description="F5/8 type C" evidence="8">
    <location>
        <begin position="1248"/>
        <end position="1398"/>
    </location>
</feature>
<dbReference type="InterPro" id="IPR000859">
    <property type="entry name" value="CUB_dom"/>
</dbReference>
<keyword evidence="4" id="KW-0245">EGF-like domain</keyword>
<dbReference type="SMART" id="SM00231">
    <property type="entry name" value="FA58C"/>
    <property type="match status" value="5"/>
</dbReference>
<dbReference type="Pfam" id="PF00024">
    <property type="entry name" value="PAN_1"/>
    <property type="match status" value="1"/>
</dbReference>
<comment type="similarity">
    <text evidence="1">Belongs to the neurexin family.</text>
</comment>
<dbReference type="InterPro" id="IPR001304">
    <property type="entry name" value="C-type_lectin-like"/>
</dbReference>